<dbReference type="Pfam" id="PF01026">
    <property type="entry name" value="TatD_DNase"/>
    <property type="match status" value="1"/>
</dbReference>
<protein>
    <submittedName>
        <fullName evidence="5">TatD family deoxyribonuclease</fullName>
    </submittedName>
</protein>
<feature type="binding site" evidence="4">
    <location>
        <position position="9"/>
    </location>
    <ligand>
        <name>a divalent metal cation</name>
        <dbReference type="ChEBI" id="CHEBI:60240"/>
        <label>1</label>
    </ligand>
</feature>
<feature type="binding site" evidence="4">
    <location>
        <position position="152"/>
    </location>
    <ligand>
        <name>a divalent metal cation</name>
        <dbReference type="ChEBI" id="CHEBI:60240"/>
        <label>2</label>
    </ligand>
</feature>
<keyword evidence="6" id="KW-1185">Reference proteome</keyword>
<name>A0A411HIZ8_9GAMM</name>
<dbReference type="Proteomes" id="UP000291562">
    <property type="component" value="Chromosome"/>
</dbReference>
<keyword evidence="2 4" id="KW-0479">Metal-binding</keyword>
<dbReference type="RefSeq" id="WP_129832629.1">
    <property type="nucleotide sequence ID" value="NZ_CP035704.1"/>
</dbReference>
<dbReference type="OrthoDB" id="9810005at2"/>
<evidence type="ECO:0000313" key="5">
    <source>
        <dbReference type="EMBL" id="QBB70370.1"/>
    </source>
</evidence>
<dbReference type="KEGG" id="xbc:ELE36_08315"/>
<dbReference type="PANTHER" id="PTHR46124:SF3">
    <property type="entry name" value="HYDROLASE"/>
    <property type="match status" value="1"/>
</dbReference>
<dbReference type="AlphaFoldDB" id="A0A411HIZ8"/>
<dbReference type="EMBL" id="CP035704">
    <property type="protein sequence ID" value="QBB70370.1"/>
    <property type="molecule type" value="Genomic_DNA"/>
</dbReference>
<dbReference type="PROSITE" id="PS01137">
    <property type="entry name" value="TATD_1"/>
    <property type="match status" value="1"/>
</dbReference>
<evidence type="ECO:0000313" key="6">
    <source>
        <dbReference type="Proteomes" id="UP000291562"/>
    </source>
</evidence>
<dbReference type="SUPFAM" id="SSF51556">
    <property type="entry name" value="Metallo-dependent hydrolases"/>
    <property type="match status" value="1"/>
</dbReference>
<dbReference type="InterPro" id="IPR018228">
    <property type="entry name" value="DNase_TatD-rel_CS"/>
</dbReference>
<feature type="binding site" evidence="4">
    <location>
        <position position="202"/>
    </location>
    <ligand>
        <name>a divalent metal cation</name>
        <dbReference type="ChEBI" id="CHEBI:60240"/>
        <label>1</label>
    </ligand>
</feature>
<evidence type="ECO:0000256" key="3">
    <source>
        <dbReference type="ARBA" id="ARBA00022801"/>
    </source>
</evidence>
<accession>A0A411HIZ8</accession>
<sequence length="258" mass="28550">MRLIDSHSHIDADEFAPDRAAVIERARLAGVTQQIVPAITAASWPALREICATTPGLHPAYGLHPMFLAQHQPQHLQQLETWLATERPVAVGECGLDFFIDGLDPQQQRFYFQRQLELAKEFDLPLILHARRALAEVIYALRGIGGLRGVVHSFSGSAEQARELFKLGFHLGIGGPLTYERATRLRGIVATMPIEFLLLETDSPDQPLSTHRGQRNEPGYLTEVCDCVAELRKTDAEIIAQATTANAIRLFGLDPATD</sequence>
<reference evidence="5 6" key="1">
    <citation type="submission" date="2019-01" db="EMBL/GenBank/DDBJ databases">
        <title>Pseudolysobacter antarctica gen. nov., sp. nov., isolated from Fildes Peninsula, Antarctica.</title>
        <authorList>
            <person name="Wei Z."/>
            <person name="Peng F."/>
        </authorList>
    </citation>
    <scope>NUCLEOTIDE SEQUENCE [LARGE SCALE GENOMIC DNA]</scope>
    <source>
        <strain evidence="5 6">AQ6-296</strain>
    </source>
</reference>
<organism evidence="5 6">
    <name type="scientific">Pseudolysobacter antarcticus</name>
    <dbReference type="NCBI Taxonomy" id="2511995"/>
    <lineage>
        <taxon>Bacteria</taxon>
        <taxon>Pseudomonadati</taxon>
        <taxon>Pseudomonadota</taxon>
        <taxon>Gammaproteobacteria</taxon>
        <taxon>Lysobacterales</taxon>
        <taxon>Rhodanobacteraceae</taxon>
        <taxon>Pseudolysobacter</taxon>
    </lineage>
</organism>
<dbReference type="PANTHER" id="PTHR46124">
    <property type="entry name" value="D-AMINOACYL-TRNA DEACYLASE"/>
    <property type="match status" value="1"/>
</dbReference>
<feature type="binding site" evidence="4">
    <location>
        <position position="7"/>
    </location>
    <ligand>
        <name>a divalent metal cation</name>
        <dbReference type="ChEBI" id="CHEBI:60240"/>
        <label>1</label>
    </ligand>
</feature>
<feature type="binding site" evidence="4">
    <location>
        <position position="93"/>
    </location>
    <ligand>
        <name>a divalent metal cation</name>
        <dbReference type="ChEBI" id="CHEBI:60240"/>
        <label>1</label>
    </ligand>
</feature>
<dbReference type="InterPro" id="IPR032466">
    <property type="entry name" value="Metal_Hydrolase"/>
</dbReference>
<dbReference type="GO" id="GO:0005829">
    <property type="term" value="C:cytosol"/>
    <property type="evidence" value="ECO:0007669"/>
    <property type="project" value="TreeGrafter"/>
</dbReference>
<feature type="binding site" evidence="4">
    <location>
        <position position="129"/>
    </location>
    <ligand>
        <name>a divalent metal cation</name>
        <dbReference type="ChEBI" id="CHEBI:60240"/>
        <label>2</label>
    </ligand>
</feature>
<dbReference type="Gene3D" id="3.20.20.140">
    <property type="entry name" value="Metal-dependent hydrolases"/>
    <property type="match status" value="1"/>
</dbReference>
<dbReference type="PIRSF" id="PIRSF005902">
    <property type="entry name" value="DNase_TatD"/>
    <property type="match status" value="1"/>
</dbReference>
<gene>
    <name evidence="5" type="ORF">ELE36_08315</name>
</gene>
<evidence type="ECO:0000256" key="1">
    <source>
        <dbReference type="ARBA" id="ARBA00009275"/>
    </source>
</evidence>
<evidence type="ECO:0000256" key="4">
    <source>
        <dbReference type="PIRSR" id="PIRSR005902-1"/>
    </source>
</evidence>
<dbReference type="InterPro" id="IPR001130">
    <property type="entry name" value="TatD-like"/>
</dbReference>
<dbReference type="GO" id="GO:0046872">
    <property type="term" value="F:metal ion binding"/>
    <property type="evidence" value="ECO:0007669"/>
    <property type="project" value="UniProtKB-KW"/>
</dbReference>
<keyword evidence="3" id="KW-0378">Hydrolase</keyword>
<proteinExistence type="inferred from homology"/>
<dbReference type="FunFam" id="3.20.20.140:FF:000005">
    <property type="entry name" value="TatD family hydrolase"/>
    <property type="match status" value="1"/>
</dbReference>
<comment type="similarity">
    <text evidence="1">Belongs to the metallo-dependent hydrolases superfamily. TatD-type hydrolase family.</text>
</comment>
<dbReference type="CDD" id="cd01310">
    <property type="entry name" value="TatD_DNAse"/>
    <property type="match status" value="1"/>
</dbReference>
<evidence type="ECO:0000256" key="2">
    <source>
        <dbReference type="ARBA" id="ARBA00022723"/>
    </source>
</evidence>
<dbReference type="GO" id="GO:0016788">
    <property type="term" value="F:hydrolase activity, acting on ester bonds"/>
    <property type="evidence" value="ECO:0007669"/>
    <property type="project" value="InterPro"/>
</dbReference>